<gene>
    <name evidence="4" type="ORF">J8F10_10815</name>
</gene>
<dbReference type="EMBL" id="JAGKQQ010000001">
    <property type="protein sequence ID" value="MBP3955774.1"/>
    <property type="molecule type" value="Genomic_DNA"/>
</dbReference>
<proteinExistence type="inferred from homology"/>
<comment type="caution">
    <text evidence="4">The sequence shown here is derived from an EMBL/GenBank/DDBJ whole genome shotgun (WGS) entry which is preliminary data.</text>
</comment>
<dbReference type="CDD" id="cd18613">
    <property type="entry name" value="GH130"/>
    <property type="match status" value="1"/>
</dbReference>
<dbReference type="PANTHER" id="PTHR34106:SF4">
    <property type="entry name" value="BLL5143 PROTEIN"/>
    <property type="match status" value="1"/>
</dbReference>
<evidence type="ECO:0000313" key="4">
    <source>
        <dbReference type="EMBL" id="MBP3955774.1"/>
    </source>
</evidence>
<dbReference type="Gene3D" id="2.115.10.20">
    <property type="entry name" value="Glycosyl hydrolase domain, family 43"/>
    <property type="match status" value="1"/>
</dbReference>
<evidence type="ECO:0000256" key="1">
    <source>
        <dbReference type="ARBA" id="ARBA00022676"/>
    </source>
</evidence>
<evidence type="ECO:0000256" key="2">
    <source>
        <dbReference type="ARBA" id="ARBA00022679"/>
    </source>
</evidence>
<dbReference type="Proteomes" id="UP000676565">
    <property type="component" value="Unassembled WGS sequence"/>
</dbReference>
<accession>A0ABS5BQ25</accession>
<dbReference type="RefSeq" id="WP_210653834.1">
    <property type="nucleotide sequence ID" value="NZ_JAGKQQ010000001.1"/>
</dbReference>
<sequence length="483" mass="54924">MDVKRTGVTLRPTNSRVVIRPFEVPNDNRVEKIIARVAALAEADVERLLEGVMQDFRLRHQRTREFFLHRFEQVRKHLLTDQPLSENRRLLIGSYFTLEYALESAALFNPSMVWHPDQSGLPVGSRRFIVSLRATGEGHISSITFRSGVIDSANQIKIDEPTRFVVAPDLVPNVLYEKPLFYRKLTELGIDGPFTDLVMAALGETFPLDDLSRAVRNVLRHNRARQHEFEPIAQTMVVLARANYEVRFDARLNVSERIIFPSSPTETNGIEDARFVRFTHPDGRACYYATYTAYDGRVTLPQMLETEDFLHFKVSTLNGPEVKNKGFALFPRMVNGQYAMLSRQDNENIFLMYSDMPHFWYTKELLAKPTYPWEFVQLGNCGSPIETEAGWLVLTHGVGPMRKYAMGAFLLDLNDPARVIGRLEAPLLEPNADEREGYVPNVVYSCGAALHGRELVIPYAMSDYASTFATVPLDDVLNAMTRA</sequence>
<evidence type="ECO:0000313" key="5">
    <source>
        <dbReference type="Proteomes" id="UP000676565"/>
    </source>
</evidence>
<comment type="similarity">
    <text evidence="3">Belongs to the glycosyl hydrolase 130 family.</text>
</comment>
<keyword evidence="1" id="KW-0328">Glycosyltransferase</keyword>
<dbReference type="InterPro" id="IPR007184">
    <property type="entry name" value="Mannoside_phosphorylase"/>
</dbReference>
<protein>
    <submittedName>
        <fullName evidence="4">Glycoside hydrolase family 130 protein</fullName>
    </submittedName>
</protein>
<dbReference type="GO" id="GO:0016787">
    <property type="term" value="F:hydrolase activity"/>
    <property type="evidence" value="ECO:0007669"/>
    <property type="project" value="UniProtKB-KW"/>
</dbReference>
<keyword evidence="5" id="KW-1185">Reference proteome</keyword>
<reference evidence="4 5" key="1">
    <citation type="submission" date="2021-04" db="EMBL/GenBank/DDBJ databases">
        <authorList>
            <person name="Ivanova A."/>
        </authorList>
    </citation>
    <scope>NUCLEOTIDE SEQUENCE [LARGE SCALE GENOMIC DNA]</scope>
    <source>
        <strain evidence="4 5">G18</strain>
    </source>
</reference>
<evidence type="ECO:0000256" key="3">
    <source>
        <dbReference type="ARBA" id="ARBA00024356"/>
    </source>
</evidence>
<name>A0ABS5BQ25_9BACT</name>
<dbReference type="PANTHER" id="PTHR34106">
    <property type="entry name" value="GLYCOSIDASE"/>
    <property type="match status" value="1"/>
</dbReference>
<dbReference type="Pfam" id="PF04041">
    <property type="entry name" value="Glyco_hydro_130"/>
    <property type="match status" value="1"/>
</dbReference>
<dbReference type="InterPro" id="IPR023296">
    <property type="entry name" value="Glyco_hydro_beta-prop_sf"/>
</dbReference>
<keyword evidence="2" id="KW-0808">Transferase</keyword>
<keyword evidence="4" id="KW-0378">Hydrolase</keyword>
<organism evidence="4 5">
    <name type="scientific">Gemmata palustris</name>
    <dbReference type="NCBI Taxonomy" id="2822762"/>
    <lineage>
        <taxon>Bacteria</taxon>
        <taxon>Pseudomonadati</taxon>
        <taxon>Planctomycetota</taxon>
        <taxon>Planctomycetia</taxon>
        <taxon>Gemmatales</taxon>
        <taxon>Gemmataceae</taxon>
        <taxon>Gemmata</taxon>
    </lineage>
</organism>
<dbReference type="SUPFAM" id="SSF75005">
    <property type="entry name" value="Arabinanase/levansucrase/invertase"/>
    <property type="match status" value="1"/>
</dbReference>